<dbReference type="Gene3D" id="3.40.50.1820">
    <property type="entry name" value="alpha/beta hydrolase"/>
    <property type="match status" value="1"/>
</dbReference>
<gene>
    <name evidence="5" type="ORF">HUT08_34840</name>
</gene>
<sequence>MANGATTATAVASQPRRVRRDLIRGPSVRGWRQRPAGGRTRLPDVPRAVTLGEPRGVPAIEPDRRSSHHPPPTTRFRRRPQTRAGTTHRRAGDCPGRAAGRLVPGGATDDRTEPTVPTAPESPWLRRPAPRPAATTTVLCLPHAGGNAGFFTPWARLLPPELELLAVQYPGRQDRLLEEPLVEMAALADALTAEILRTPLLGERRLVLFGHSMGASVAWEVALRLERGHGPRPRRLYVSGRPGPRHQHPADTYRLGEREFIDELRRLGGTSEELLDDPEMRELLLPAIRADYQIVGTYAPDPDARVSCPIQAFTGDADPEATPDTVADWASATSGDFSLTVLPGDHFFLWPQGERMVAALGASALPAPPR</sequence>
<keyword evidence="6" id="KW-1185">Reference proteome</keyword>
<dbReference type="EMBL" id="CP054929">
    <property type="protein sequence ID" value="QKW53879.1"/>
    <property type="molecule type" value="Genomic_DNA"/>
</dbReference>
<reference evidence="5 6" key="1">
    <citation type="submission" date="2020-06" db="EMBL/GenBank/DDBJ databases">
        <title>Genome mining for natural products.</title>
        <authorList>
            <person name="Zhang B."/>
            <person name="Shi J."/>
            <person name="Ge H."/>
        </authorList>
    </citation>
    <scope>NUCLEOTIDE SEQUENCE [LARGE SCALE GENOMIC DNA]</scope>
    <source>
        <strain evidence="5 6">NA00687</strain>
    </source>
</reference>
<dbReference type="InterPro" id="IPR029058">
    <property type="entry name" value="AB_hydrolase_fold"/>
</dbReference>
<evidence type="ECO:0000256" key="3">
    <source>
        <dbReference type="SAM" id="MobiDB-lite"/>
    </source>
</evidence>
<dbReference type="SUPFAM" id="SSF53474">
    <property type="entry name" value="alpha/beta-Hydrolases"/>
    <property type="match status" value="1"/>
</dbReference>
<feature type="compositionally biased region" description="Basic residues" evidence="3">
    <location>
        <begin position="75"/>
        <end position="89"/>
    </location>
</feature>
<accession>A0A7H8NHA0</accession>
<feature type="compositionally biased region" description="Polar residues" evidence="3">
    <location>
        <begin position="1"/>
        <end position="12"/>
    </location>
</feature>
<organism evidence="5 6">
    <name type="scientific">Streptomyces buecherae</name>
    <dbReference type="NCBI Taxonomy" id="2763006"/>
    <lineage>
        <taxon>Bacteria</taxon>
        <taxon>Bacillati</taxon>
        <taxon>Actinomycetota</taxon>
        <taxon>Actinomycetes</taxon>
        <taxon>Kitasatosporales</taxon>
        <taxon>Streptomycetaceae</taxon>
        <taxon>Streptomyces</taxon>
    </lineage>
</organism>
<dbReference type="InterPro" id="IPR012223">
    <property type="entry name" value="TEII"/>
</dbReference>
<evidence type="ECO:0000256" key="1">
    <source>
        <dbReference type="ARBA" id="ARBA00007169"/>
    </source>
</evidence>
<evidence type="ECO:0000313" key="5">
    <source>
        <dbReference type="EMBL" id="QKW53879.1"/>
    </source>
</evidence>
<evidence type="ECO:0000256" key="2">
    <source>
        <dbReference type="ARBA" id="ARBA00022801"/>
    </source>
</evidence>
<feature type="region of interest" description="Disordered" evidence="3">
    <location>
        <begin position="1"/>
        <end position="129"/>
    </location>
</feature>
<dbReference type="PANTHER" id="PTHR11487:SF0">
    <property type="entry name" value="S-ACYL FATTY ACID SYNTHASE THIOESTERASE, MEDIUM CHAIN"/>
    <property type="match status" value="1"/>
</dbReference>
<dbReference type="Pfam" id="PF00975">
    <property type="entry name" value="Thioesterase"/>
    <property type="match status" value="1"/>
</dbReference>
<proteinExistence type="inferred from homology"/>
<dbReference type="Proteomes" id="UP000509303">
    <property type="component" value="Chromosome"/>
</dbReference>
<dbReference type="GO" id="GO:0016787">
    <property type="term" value="F:hydrolase activity"/>
    <property type="evidence" value="ECO:0007669"/>
    <property type="project" value="UniProtKB-KW"/>
</dbReference>
<evidence type="ECO:0000313" key="6">
    <source>
        <dbReference type="Proteomes" id="UP000509303"/>
    </source>
</evidence>
<dbReference type="PANTHER" id="PTHR11487">
    <property type="entry name" value="THIOESTERASE"/>
    <property type="match status" value="1"/>
</dbReference>
<dbReference type="AlphaFoldDB" id="A0A7H8NHA0"/>
<dbReference type="InterPro" id="IPR020802">
    <property type="entry name" value="TesA-like"/>
</dbReference>
<name>A0A7H8NHA0_9ACTN</name>
<evidence type="ECO:0000259" key="4">
    <source>
        <dbReference type="SMART" id="SM00824"/>
    </source>
</evidence>
<protein>
    <submittedName>
        <fullName evidence="5">Thioesterase</fullName>
    </submittedName>
</protein>
<keyword evidence="2" id="KW-0378">Hydrolase</keyword>
<dbReference type="InterPro" id="IPR001031">
    <property type="entry name" value="Thioesterase"/>
</dbReference>
<dbReference type="SMART" id="SM00824">
    <property type="entry name" value="PKS_TE"/>
    <property type="match status" value="1"/>
</dbReference>
<dbReference type="GO" id="GO:0008610">
    <property type="term" value="P:lipid biosynthetic process"/>
    <property type="evidence" value="ECO:0007669"/>
    <property type="project" value="TreeGrafter"/>
</dbReference>
<comment type="similarity">
    <text evidence="1">Belongs to the thioesterase family.</text>
</comment>
<feature type="domain" description="Thioesterase TesA-like" evidence="4">
    <location>
        <begin position="139"/>
        <end position="349"/>
    </location>
</feature>